<keyword evidence="1" id="KW-0378">Hydrolase</keyword>
<dbReference type="ExpressionAtlas" id="Q9LVS5">
    <property type="expression patterns" value="baseline and differential"/>
</dbReference>
<feature type="signal peptide" evidence="2">
    <location>
        <begin position="1"/>
        <end position="25"/>
    </location>
</feature>
<sequence>MEKGLKRSCVMVVVAFLAKVDISVSVPFIMLHGIASQCSDDTNANFTQLLTNLSGSPGFCLEIGNGVINSMFLPLTQQAEIACENVKEMKELSQGYNIVGRSQGNLVARGLIEFCDGGPPVFNYISLAGPHAGISSLPRGLCGDHLAPSGYYKIPNDMKQYLERSKYLPKLNNEIPNQRNQTYKDRFTSLHNLVLVKFQDDEVITPNDSTWFGFYPDGEFETLLSANQTKLYTEDWIGLKTLDDAGKVKFVSVPGGHVRMAEEDVVKYVVPYLQNQQPAAQSFNRKTKEPLHP</sequence>
<dbReference type="InterPro" id="IPR029058">
    <property type="entry name" value="AB_hydrolase_fold"/>
</dbReference>
<name>Q9LVS5_ARATH</name>
<feature type="chain" id="PRO_5004330105" evidence="2">
    <location>
        <begin position="26"/>
        <end position="293"/>
    </location>
</feature>
<dbReference type="Pfam" id="PF02089">
    <property type="entry name" value="Palm_thioest"/>
    <property type="match status" value="1"/>
</dbReference>
<dbReference type="ESTHER" id="arath-Q9LVS5">
    <property type="family name" value="Palmitoyl-protein_thioesterase"/>
</dbReference>
<reference evidence="3" key="1">
    <citation type="journal article" date="2000" name="DNA Res.">
        <title>Structural analysis of Arabidopsis thaliana chromosome 5. X. Sequence features of the regions of 3,076,755 bp covered by sixty P1 and TAC clones.</title>
        <authorList>
            <person name="Sato S."/>
            <person name="Nakamura Y."/>
            <person name="Kaneko T."/>
            <person name="Katoh T."/>
            <person name="Asamizu E."/>
            <person name="Kotani H."/>
            <person name="Tabata S."/>
        </authorList>
    </citation>
    <scope>NUCLEOTIDE SEQUENCE [LARGE SCALE GENOMIC DNA]</scope>
</reference>
<dbReference type="EMBL" id="AB018117">
    <property type="protein sequence ID" value="BAA97168.1"/>
    <property type="molecule type" value="Genomic_DNA"/>
</dbReference>
<evidence type="ECO:0000256" key="2">
    <source>
        <dbReference type="SAM" id="SignalP"/>
    </source>
</evidence>
<dbReference type="PANTHER" id="PTHR11247">
    <property type="entry name" value="PALMITOYL-PROTEIN THIOESTERASE/DOLICHYLDIPHOSPHATASE 1"/>
    <property type="match status" value="1"/>
</dbReference>
<organism evidence="3">
    <name type="scientific">Arabidopsis thaliana</name>
    <name type="common">Mouse-ear cress</name>
    <dbReference type="NCBI Taxonomy" id="3702"/>
    <lineage>
        <taxon>Eukaryota</taxon>
        <taxon>Viridiplantae</taxon>
        <taxon>Streptophyta</taxon>
        <taxon>Embryophyta</taxon>
        <taxon>Tracheophyta</taxon>
        <taxon>Spermatophyta</taxon>
        <taxon>Magnoliopsida</taxon>
        <taxon>eudicotyledons</taxon>
        <taxon>Gunneridae</taxon>
        <taxon>Pentapetalae</taxon>
        <taxon>rosids</taxon>
        <taxon>malvids</taxon>
        <taxon>Brassicales</taxon>
        <taxon>Brassicaceae</taxon>
        <taxon>Camelineae</taxon>
        <taxon>Arabidopsis</taxon>
    </lineage>
</organism>
<evidence type="ECO:0000313" key="3">
    <source>
        <dbReference type="EMBL" id="BAA97168.1"/>
    </source>
</evidence>
<reference key="2">
    <citation type="journal article" date="2000" name="Nature">
        <title>Sequence and analysis of chromosome 5 of the plant Arabidopsis thaliana.</title>
        <authorList>
            <consortium name="Kazusa DNA Research Institute"/>
            <consortium name="Cold Spring Harbor and Washington University in St Louis Sequencing Consortium"/>
            <consortium name="European Union Arabidopsis Genome Sequencing Consortium"/>
            <person name="Tabata S."/>
            <person name="Kaneko T."/>
            <person name="Nakamura Y."/>
            <person name="Kotani H."/>
            <person name="Kato T."/>
            <person name="Asamizu E."/>
            <person name="Miyajima N."/>
            <person name="Sasamoto S."/>
            <person name="Kimura T."/>
            <person name="Hosouchi T."/>
            <person name="Kawashima K."/>
            <person name="Kohara M."/>
            <person name="Matsumoto M."/>
            <person name="Matsuno A."/>
            <person name="Muraki A."/>
            <person name="Nakayama S."/>
            <person name="Nakazaki N."/>
            <person name="Naruo K."/>
            <person name="Okumura S."/>
            <person name="Shinpo S."/>
            <person name="Takeuchi C."/>
            <person name="Wada T."/>
            <person name="Watanabe A."/>
            <person name="Yamada M."/>
            <person name="Yasuda M."/>
            <person name="Sato S."/>
            <person name="de la Bastide M."/>
            <person name="Huang E."/>
            <person name="Spiegel L."/>
            <person name="Gnoj L."/>
            <person name="O'Shaughnessy A."/>
            <person name="Preston R."/>
            <person name="Habermann K."/>
            <person name="Murray J."/>
            <person name="Johnson D."/>
            <person name="Rohlfing T."/>
            <person name="Nelson J."/>
            <person name="Stoneking T."/>
            <person name="Pepin K."/>
            <person name="Spieth J."/>
            <person name="Sekhon M."/>
            <person name="Armstrong J."/>
            <person name="Becker M."/>
            <person name="Belter E."/>
            <person name="Cordum H."/>
            <person name="Cordes M."/>
            <person name="Courtney L."/>
            <person name="Courtney W."/>
            <person name="Dante M."/>
            <person name="Du H."/>
            <person name="Edwards J."/>
            <person name="Fryman J."/>
            <person name="Haakensen B."/>
            <person name="Lamar E."/>
            <person name="Latreille P."/>
            <person name="Leonard S."/>
            <person name="Meyer R."/>
            <person name="Mulvaney E."/>
            <person name="Ozersky P."/>
            <person name="Riley A."/>
            <person name="Strowmatt C."/>
            <person name="Wagner-McPherson C."/>
            <person name="Wollam A."/>
            <person name="Yoakum M."/>
            <person name="Bell M."/>
            <person name="Dedhia N."/>
            <person name="Parnell L."/>
            <person name="Shah R."/>
            <person name="Rodriguez M."/>
            <person name="See L.H."/>
            <person name="Vil D."/>
            <person name="Baker J."/>
            <person name="Kirchoff K."/>
            <person name="Toth K."/>
            <person name="King L."/>
            <person name="Bahret A."/>
            <person name="Miller B."/>
            <person name="Marra M."/>
            <person name="Martienssen R."/>
            <person name="McCombie W.R."/>
            <person name="Wilson R.K."/>
            <person name="Murphy G."/>
            <person name="Bancroft I."/>
            <person name="Volckaert G."/>
            <person name="Wambutt R."/>
            <person name="Dusterhoft A."/>
            <person name="Stiekema W."/>
            <person name="Pohl T."/>
            <person name="Entian K.D."/>
            <person name="Terryn N."/>
            <person name="Hartley N."/>
            <person name="Bent E."/>
            <person name="Johnson S."/>
            <person name="Langham S.A."/>
            <person name="McCullagh B."/>
            <person name="Robben J."/>
            <person name="Grymonprez B."/>
            <person name="Zimmermann W."/>
            <person name="Ramsperger U."/>
            <person name="Wedler H."/>
            <person name="Balke K."/>
            <person name="Wedler E."/>
            <person name="Peters S."/>
            <person name="van Staveren M."/>
            <person name="Dirkse W."/>
            <person name="Mooijman P."/>
            <person name="Lankhorst R.K."/>
            <person name="Weitzenegger T."/>
            <person name="Bothe G."/>
            <person name="Rose M."/>
            <person name="Hauf J."/>
            <person name="Berneiser S."/>
            <person name="Hempel S."/>
            <person name="Feldpausch M."/>
            <person name="Lamberth S."/>
            <person name="Villarroel R."/>
            <person name="Gielen J."/>
            <person name="Ardiles W."/>
            <person name="Bents O."/>
            <person name="Lemcke K."/>
            <person name="Kolesov G."/>
            <person name="Mayer K."/>
            <person name="Rudd S."/>
            <person name="Schoof H."/>
            <person name="Schueller C."/>
            <person name="Zaccaria P."/>
            <person name="Mewes H.W."/>
            <person name="Bevan M."/>
            <person name="Fransz P."/>
        </authorList>
    </citation>
    <scope>NUCLEOTIDE SEQUENCE [LARGE SCALE GENOMIC DNA]</scope>
    <source>
        <strain>cv. Columbia</strain>
    </source>
</reference>
<dbReference type="Gene3D" id="3.40.50.1820">
    <property type="entry name" value="alpha/beta hydrolase"/>
    <property type="match status" value="2"/>
</dbReference>
<keyword evidence="2" id="KW-0732">Signal</keyword>
<dbReference type="PANTHER" id="PTHR11247:SF79">
    <property type="entry name" value="ALPHA_BETA-HYDROLASES SUPERFAMILY PROTEIN"/>
    <property type="match status" value="1"/>
</dbReference>
<evidence type="ECO:0000256" key="1">
    <source>
        <dbReference type="ARBA" id="ARBA00022801"/>
    </source>
</evidence>
<dbReference type="GO" id="GO:0016787">
    <property type="term" value="F:hydrolase activity"/>
    <property type="evidence" value="ECO:0007669"/>
    <property type="project" value="UniProtKB-KW"/>
</dbReference>
<proteinExistence type="predicted"/>
<accession>Q9LVS5</accession>
<protein>
    <submittedName>
        <fullName evidence="3">Palmitoyl-protein thioesterase-like</fullName>
    </submittedName>
</protein>
<dbReference type="AlphaFoldDB" id="Q9LVS5"/>
<dbReference type="SUPFAM" id="SSF53474">
    <property type="entry name" value="alpha/beta-Hydrolases"/>
    <property type="match status" value="1"/>
</dbReference>